<keyword evidence="2" id="KW-1185">Reference proteome</keyword>
<sequence length="112" mass="12713">MRTLIDVIEFMHNIGHSTFYPEASYVKVLARLGLGNDHLHGMQATSTVKMPKKTVFDLDCFWLYGQTTTMPPRNYLIHRLHQAILWPSGPPAESMASLTRSWATLLPLMVLS</sequence>
<protein>
    <submittedName>
        <fullName evidence="1">Uncharacterized protein</fullName>
    </submittedName>
</protein>
<dbReference type="EMBL" id="CM023488">
    <property type="protein sequence ID" value="KAH6924419.1"/>
    <property type="molecule type" value="Genomic_DNA"/>
</dbReference>
<dbReference type="Proteomes" id="UP000821845">
    <property type="component" value="Chromosome 8"/>
</dbReference>
<reference evidence="1" key="1">
    <citation type="submission" date="2020-05" db="EMBL/GenBank/DDBJ databases">
        <title>Large-scale comparative analyses of tick genomes elucidate their genetic diversity and vector capacities.</title>
        <authorList>
            <person name="Jia N."/>
            <person name="Wang J."/>
            <person name="Shi W."/>
            <person name="Du L."/>
            <person name="Sun Y."/>
            <person name="Zhan W."/>
            <person name="Jiang J."/>
            <person name="Wang Q."/>
            <person name="Zhang B."/>
            <person name="Ji P."/>
            <person name="Sakyi L.B."/>
            <person name="Cui X."/>
            <person name="Yuan T."/>
            <person name="Jiang B."/>
            <person name="Yang W."/>
            <person name="Lam T.T.-Y."/>
            <person name="Chang Q."/>
            <person name="Ding S."/>
            <person name="Wang X."/>
            <person name="Zhu J."/>
            <person name="Ruan X."/>
            <person name="Zhao L."/>
            <person name="Wei J."/>
            <person name="Que T."/>
            <person name="Du C."/>
            <person name="Cheng J."/>
            <person name="Dai P."/>
            <person name="Han X."/>
            <person name="Huang E."/>
            <person name="Gao Y."/>
            <person name="Liu J."/>
            <person name="Shao H."/>
            <person name="Ye R."/>
            <person name="Li L."/>
            <person name="Wei W."/>
            <person name="Wang X."/>
            <person name="Wang C."/>
            <person name="Yang T."/>
            <person name="Huo Q."/>
            <person name="Li W."/>
            <person name="Guo W."/>
            <person name="Chen H."/>
            <person name="Zhou L."/>
            <person name="Ni X."/>
            <person name="Tian J."/>
            <person name="Zhou Y."/>
            <person name="Sheng Y."/>
            <person name="Liu T."/>
            <person name="Pan Y."/>
            <person name="Xia L."/>
            <person name="Li J."/>
            <person name="Zhao F."/>
            <person name="Cao W."/>
        </authorList>
    </citation>
    <scope>NUCLEOTIDE SEQUENCE</scope>
    <source>
        <strain evidence="1">Hyas-2018</strain>
    </source>
</reference>
<name>A0ACB7RRD2_HYAAI</name>
<evidence type="ECO:0000313" key="1">
    <source>
        <dbReference type="EMBL" id="KAH6924419.1"/>
    </source>
</evidence>
<proteinExistence type="predicted"/>
<comment type="caution">
    <text evidence="1">The sequence shown here is derived from an EMBL/GenBank/DDBJ whole genome shotgun (WGS) entry which is preliminary data.</text>
</comment>
<organism evidence="1 2">
    <name type="scientific">Hyalomma asiaticum</name>
    <name type="common">Tick</name>
    <dbReference type="NCBI Taxonomy" id="266040"/>
    <lineage>
        <taxon>Eukaryota</taxon>
        <taxon>Metazoa</taxon>
        <taxon>Ecdysozoa</taxon>
        <taxon>Arthropoda</taxon>
        <taxon>Chelicerata</taxon>
        <taxon>Arachnida</taxon>
        <taxon>Acari</taxon>
        <taxon>Parasitiformes</taxon>
        <taxon>Ixodida</taxon>
        <taxon>Ixodoidea</taxon>
        <taxon>Ixodidae</taxon>
        <taxon>Hyalomminae</taxon>
        <taxon>Hyalomma</taxon>
    </lineage>
</organism>
<gene>
    <name evidence="1" type="ORF">HPB50_017171</name>
</gene>
<evidence type="ECO:0000313" key="2">
    <source>
        <dbReference type="Proteomes" id="UP000821845"/>
    </source>
</evidence>
<accession>A0ACB7RRD2</accession>